<evidence type="ECO:0000313" key="3">
    <source>
        <dbReference type="Proteomes" id="UP000272833"/>
    </source>
</evidence>
<evidence type="ECO:0000256" key="1">
    <source>
        <dbReference type="SAM" id="MobiDB-lite"/>
    </source>
</evidence>
<organism evidence="2 3">
    <name type="scientific">Ectopseudomonas oleovorans</name>
    <name type="common">Pseudomonas oleovorans</name>
    <dbReference type="NCBI Taxonomy" id="301"/>
    <lineage>
        <taxon>Bacteria</taxon>
        <taxon>Pseudomonadati</taxon>
        <taxon>Pseudomonadota</taxon>
        <taxon>Gammaproteobacteria</taxon>
        <taxon>Pseudomonadales</taxon>
        <taxon>Pseudomonadaceae</taxon>
        <taxon>Ectopseudomonas</taxon>
    </lineage>
</organism>
<dbReference type="AlphaFoldDB" id="A0A427H7F0"/>
<keyword evidence="2" id="KW-0808">Transferase</keyword>
<dbReference type="Proteomes" id="UP000272833">
    <property type="component" value="Unassembled WGS sequence"/>
</dbReference>
<sequence length="208" mass="22210">MANQPDPESCMLHREVQGEALTGETDGPAIEPRNHKFGMPMLLSEAEGNTEHGVLRQSCTDPARSETLCTSGSPSHRNWEISAAPGAQPPGGAGKAKSCNPAVYAAEKSDTSVVPEKPSNKGPAPAEVVEERDVAKGNTNKPPAPRTLSRISCASMGLEGVREAARRNKGMQFTALLHHITPQLLAQSFYALRRDAAVGVDGLSWREY</sequence>
<reference evidence="2 3" key="1">
    <citation type="submission" date="2018-10" db="EMBL/GenBank/DDBJ databases">
        <title>Transmission dynamics of multidrug resistant bacteria on intensive care unit surfaces.</title>
        <authorList>
            <person name="D'Souza A.W."/>
            <person name="Potter R.F."/>
            <person name="Wallace M."/>
            <person name="Shupe A."/>
            <person name="Patel S."/>
            <person name="Sun S."/>
            <person name="Gul D."/>
            <person name="Kwon J.H."/>
            <person name="Andleeb S."/>
            <person name="Burnham C.-A.D."/>
            <person name="Dantas G."/>
        </authorList>
    </citation>
    <scope>NUCLEOTIDE SEQUENCE [LARGE SCALE GENOMIC DNA]</scope>
    <source>
        <strain evidence="2 3">PO_271</strain>
    </source>
</reference>
<name>A0A427H7F0_ECTOL</name>
<protein>
    <submittedName>
        <fullName evidence="2">Group II intron reverse transcriptase/maturase</fullName>
    </submittedName>
</protein>
<keyword evidence="2" id="KW-0695">RNA-directed DNA polymerase</keyword>
<keyword evidence="2" id="KW-0548">Nucleotidyltransferase</keyword>
<dbReference type="EMBL" id="RHRS01000158">
    <property type="protein sequence ID" value="RRW23498.1"/>
    <property type="molecule type" value="Genomic_DNA"/>
</dbReference>
<accession>A0A427H7F0</accession>
<evidence type="ECO:0000313" key="2">
    <source>
        <dbReference type="EMBL" id="RRW23498.1"/>
    </source>
</evidence>
<gene>
    <name evidence="2" type="ORF">EGJ44_22985</name>
</gene>
<feature type="compositionally biased region" description="Polar residues" evidence="1">
    <location>
        <begin position="67"/>
        <end position="76"/>
    </location>
</feature>
<proteinExistence type="predicted"/>
<comment type="caution">
    <text evidence="2">The sequence shown here is derived from an EMBL/GenBank/DDBJ whole genome shotgun (WGS) entry which is preliminary data.</text>
</comment>
<feature type="region of interest" description="Disordered" evidence="1">
    <location>
        <begin position="60"/>
        <end position="128"/>
    </location>
</feature>
<feature type="non-terminal residue" evidence="2">
    <location>
        <position position="208"/>
    </location>
</feature>
<dbReference type="GO" id="GO:0003964">
    <property type="term" value="F:RNA-directed DNA polymerase activity"/>
    <property type="evidence" value="ECO:0007669"/>
    <property type="project" value="UniProtKB-KW"/>
</dbReference>